<evidence type="ECO:0008006" key="4">
    <source>
        <dbReference type="Google" id="ProtNLM"/>
    </source>
</evidence>
<keyword evidence="1" id="KW-1133">Transmembrane helix</keyword>
<protein>
    <recommendedName>
        <fullName evidence="4">DUF2752 domain-containing protein</fullName>
    </recommendedName>
</protein>
<dbReference type="AlphaFoldDB" id="A0A852RN36"/>
<feature type="transmembrane region" description="Helical" evidence="1">
    <location>
        <begin position="116"/>
        <end position="134"/>
    </location>
</feature>
<comment type="caution">
    <text evidence="2">The sequence shown here is derived from an EMBL/GenBank/DDBJ whole genome shotgun (WGS) entry which is preliminary data.</text>
</comment>
<keyword evidence="1" id="KW-0472">Membrane</keyword>
<gene>
    <name evidence="2" type="ORF">BJ958_003961</name>
</gene>
<reference evidence="2 3" key="1">
    <citation type="submission" date="2020-07" db="EMBL/GenBank/DDBJ databases">
        <title>Sequencing the genomes of 1000 actinobacteria strains.</title>
        <authorList>
            <person name="Klenk H.-P."/>
        </authorList>
    </citation>
    <scope>NUCLEOTIDE SEQUENCE [LARGE SCALE GENOMIC DNA]</scope>
    <source>
        <strain evidence="2 3">DSM 19082</strain>
    </source>
</reference>
<name>A0A852RN36_9ACTN</name>
<accession>A0A852RN36</accession>
<evidence type="ECO:0000313" key="2">
    <source>
        <dbReference type="EMBL" id="NYD32415.1"/>
    </source>
</evidence>
<dbReference type="InterPro" id="IPR021215">
    <property type="entry name" value="DUF2752"/>
</dbReference>
<keyword evidence="1" id="KW-0812">Transmembrane</keyword>
<feature type="transmembrane region" description="Helical" evidence="1">
    <location>
        <begin position="79"/>
        <end position="96"/>
    </location>
</feature>
<dbReference type="RefSeq" id="WP_179728597.1">
    <property type="nucleotide sequence ID" value="NZ_BAABEF010000001.1"/>
</dbReference>
<dbReference type="EMBL" id="JACCBF010000001">
    <property type="protein sequence ID" value="NYD32415.1"/>
    <property type="molecule type" value="Genomic_DNA"/>
</dbReference>
<keyword evidence="3" id="KW-1185">Reference proteome</keyword>
<dbReference type="Pfam" id="PF10825">
    <property type="entry name" value="DUF2752"/>
    <property type="match status" value="1"/>
</dbReference>
<feature type="transmembrane region" description="Helical" evidence="1">
    <location>
        <begin position="12"/>
        <end position="32"/>
    </location>
</feature>
<sequence>MSTTHAPATRRLASSELVAAAGVAALGVSALLSPDHIEDGPVICPFRRMTGLPCPGCGLTRSWTYLTHGWWQDSLQANAFGPLLALVVVVLAVLAVRARVRRAPAPSLDRLVKHPLSVVVIVGWLGWAFVRAVLAI</sequence>
<dbReference type="Proteomes" id="UP000582231">
    <property type="component" value="Unassembled WGS sequence"/>
</dbReference>
<evidence type="ECO:0000256" key="1">
    <source>
        <dbReference type="SAM" id="Phobius"/>
    </source>
</evidence>
<proteinExistence type="predicted"/>
<evidence type="ECO:0000313" key="3">
    <source>
        <dbReference type="Proteomes" id="UP000582231"/>
    </source>
</evidence>
<organism evidence="2 3">
    <name type="scientific">Nocardioides kongjuensis</name>
    <dbReference type="NCBI Taxonomy" id="349522"/>
    <lineage>
        <taxon>Bacteria</taxon>
        <taxon>Bacillati</taxon>
        <taxon>Actinomycetota</taxon>
        <taxon>Actinomycetes</taxon>
        <taxon>Propionibacteriales</taxon>
        <taxon>Nocardioidaceae</taxon>
        <taxon>Nocardioides</taxon>
    </lineage>
</organism>